<keyword evidence="1" id="KW-0732">Signal</keyword>
<dbReference type="AlphaFoldDB" id="A0A0C9V558"/>
<name>A0A0C9V558_SPHS4</name>
<keyword evidence="3" id="KW-1185">Reference proteome</keyword>
<dbReference type="Proteomes" id="UP000054279">
    <property type="component" value="Unassembled WGS sequence"/>
</dbReference>
<accession>A0A0C9V558</accession>
<evidence type="ECO:0000313" key="2">
    <source>
        <dbReference type="EMBL" id="KIJ41989.1"/>
    </source>
</evidence>
<dbReference type="HOGENOM" id="CLU_171285_0_0_1"/>
<gene>
    <name evidence="2" type="ORF">M422DRAFT_255010</name>
</gene>
<protein>
    <recommendedName>
        <fullName evidence="4">Ubiquitin 3 binding protein But2 C-terminal domain-containing protein</fullName>
    </recommendedName>
</protein>
<feature type="signal peptide" evidence="1">
    <location>
        <begin position="1"/>
        <end position="20"/>
    </location>
</feature>
<feature type="chain" id="PRO_5002204565" description="Ubiquitin 3 binding protein But2 C-terminal domain-containing protein" evidence="1">
    <location>
        <begin position="21"/>
        <end position="112"/>
    </location>
</feature>
<sequence>MHFQLSTILSLSILAVSTMASPQFLPGPGVTLSFADGTTEHFPFDTCIPSAEDGLGSTVTFATFSEAVICTLFNQADCDGTVSVPVPFPPIVPVPNPFVAGFIVNSATCSSV</sequence>
<evidence type="ECO:0008006" key="4">
    <source>
        <dbReference type="Google" id="ProtNLM"/>
    </source>
</evidence>
<evidence type="ECO:0000256" key="1">
    <source>
        <dbReference type="SAM" id="SignalP"/>
    </source>
</evidence>
<dbReference type="EMBL" id="KN837133">
    <property type="protein sequence ID" value="KIJ41989.1"/>
    <property type="molecule type" value="Genomic_DNA"/>
</dbReference>
<reference evidence="2 3" key="1">
    <citation type="submission" date="2014-06" db="EMBL/GenBank/DDBJ databases">
        <title>Evolutionary Origins and Diversification of the Mycorrhizal Mutualists.</title>
        <authorList>
            <consortium name="DOE Joint Genome Institute"/>
            <consortium name="Mycorrhizal Genomics Consortium"/>
            <person name="Kohler A."/>
            <person name="Kuo A."/>
            <person name="Nagy L.G."/>
            <person name="Floudas D."/>
            <person name="Copeland A."/>
            <person name="Barry K.W."/>
            <person name="Cichocki N."/>
            <person name="Veneault-Fourrey C."/>
            <person name="LaButti K."/>
            <person name="Lindquist E.A."/>
            <person name="Lipzen A."/>
            <person name="Lundell T."/>
            <person name="Morin E."/>
            <person name="Murat C."/>
            <person name="Riley R."/>
            <person name="Ohm R."/>
            <person name="Sun H."/>
            <person name="Tunlid A."/>
            <person name="Henrissat B."/>
            <person name="Grigoriev I.V."/>
            <person name="Hibbett D.S."/>
            <person name="Martin F."/>
        </authorList>
    </citation>
    <scope>NUCLEOTIDE SEQUENCE [LARGE SCALE GENOMIC DNA]</scope>
    <source>
        <strain evidence="2 3">SS14</strain>
    </source>
</reference>
<organism evidence="2 3">
    <name type="scientific">Sphaerobolus stellatus (strain SS14)</name>
    <dbReference type="NCBI Taxonomy" id="990650"/>
    <lineage>
        <taxon>Eukaryota</taxon>
        <taxon>Fungi</taxon>
        <taxon>Dikarya</taxon>
        <taxon>Basidiomycota</taxon>
        <taxon>Agaricomycotina</taxon>
        <taxon>Agaricomycetes</taxon>
        <taxon>Phallomycetidae</taxon>
        <taxon>Geastrales</taxon>
        <taxon>Sphaerobolaceae</taxon>
        <taxon>Sphaerobolus</taxon>
    </lineage>
</organism>
<proteinExistence type="predicted"/>
<evidence type="ECO:0000313" key="3">
    <source>
        <dbReference type="Proteomes" id="UP000054279"/>
    </source>
</evidence>